<organism evidence="1 2">
    <name type="scientific">Candidatus Anaerobiospirillum merdipullorum</name>
    <dbReference type="NCBI Taxonomy" id="2838450"/>
    <lineage>
        <taxon>Bacteria</taxon>
        <taxon>Pseudomonadati</taxon>
        <taxon>Pseudomonadota</taxon>
        <taxon>Gammaproteobacteria</taxon>
        <taxon>Aeromonadales</taxon>
        <taxon>Succinivibrionaceae</taxon>
        <taxon>Anaerobiospirillum</taxon>
    </lineage>
</organism>
<protein>
    <submittedName>
        <fullName evidence="1">Uncharacterized protein</fullName>
    </submittedName>
</protein>
<sequence>MYHNEYIDASSLSKEEVKALTEHNALAICSELSAKVGALADEACVEDIVAGFTSKPVTIYSQQSQERLVLYIDVYAAIRDFTIEEKRQCSRFNRSPDAARELQRMLADTAAILAIAAQSGMAELIIDKDSNCNFCDDICLAGMTKPCGVLLVCLTLLPAKRGPALVKREMTRAHKVDIPDFFRRVITNRPQDHIKLEKPVSIFS</sequence>
<name>A0A9E2KNL5_9GAMM</name>
<comment type="caution">
    <text evidence="1">The sequence shown here is derived from an EMBL/GenBank/DDBJ whole genome shotgun (WGS) entry which is preliminary data.</text>
</comment>
<reference evidence="1" key="1">
    <citation type="journal article" date="2021" name="PeerJ">
        <title>Extensive microbial diversity within the chicken gut microbiome revealed by metagenomics and culture.</title>
        <authorList>
            <person name="Gilroy R."/>
            <person name="Ravi A."/>
            <person name="Getino M."/>
            <person name="Pursley I."/>
            <person name="Horton D.L."/>
            <person name="Alikhan N.F."/>
            <person name="Baker D."/>
            <person name="Gharbi K."/>
            <person name="Hall N."/>
            <person name="Watson M."/>
            <person name="Adriaenssens E.M."/>
            <person name="Foster-Nyarko E."/>
            <person name="Jarju S."/>
            <person name="Secka A."/>
            <person name="Antonio M."/>
            <person name="Oren A."/>
            <person name="Chaudhuri R.R."/>
            <person name="La Ragione R."/>
            <person name="Hildebrand F."/>
            <person name="Pallen M.J."/>
        </authorList>
    </citation>
    <scope>NUCLEOTIDE SEQUENCE</scope>
    <source>
        <strain evidence="1">687</strain>
    </source>
</reference>
<dbReference type="AlphaFoldDB" id="A0A9E2KNL5"/>
<evidence type="ECO:0000313" key="2">
    <source>
        <dbReference type="Proteomes" id="UP000824150"/>
    </source>
</evidence>
<proteinExistence type="predicted"/>
<dbReference type="Proteomes" id="UP000824150">
    <property type="component" value="Unassembled WGS sequence"/>
</dbReference>
<evidence type="ECO:0000313" key="1">
    <source>
        <dbReference type="EMBL" id="MBU3826680.1"/>
    </source>
</evidence>
<accession>A0A9E2KNL5</accession>
<gene>
    <name evidence="1" type="ORF">IAA31_04225</name>
</gene>
<reference evidence="1" key="2">
    <citation type="submission" date="2021-04" db="EMBL/GenBank/DDBJ databases">
        <authorList>
            <person name="Gilroy R."/>
        </authorList>
    </citation>
    <scope>NUCLEOTIDE SEQUENCE</scope>
    <source>
        <strain evidence="1">687</strain>
    </source>
</reference>
<dbReference type="EMBL" id="JAHLFG010000044">
    <property type="protein sequence ID" value="MBU3826680.1"/>
    <property type="molecule type" value="Genomic_DNA"/>
</dbReference>